<dbReference type="EMBL" id="KI913180">
    <property type="protein sequence ID" value="ETV68995.1"/>
    <property type="molecule type" value="Genomic_DNA"/>
</dbReference>
<protein>
    <submittedName>
        <fullName evidence="2">Uncharacterized protein</fullName>
    </submittedName>
</protein>
<dbReference type="GeneID" id="20817141"/>
<organism evidence="2">
    <name type="scientific">Aphanomyces astaci</name>
    <name type="common">Crayfish plague agent</name>
    <dbReference type="NCBI Taxonomy" id="112090"/>
    <lineage>
        <taxon>Eukaryota</taxon>
        <taxon>Sar</taxon>
        <taxon>Stramenopiles</taxon>
        <taxon>Oomycota</taxon>
        <taxon>Saprolegniomycetes</taxon>
        <taxon>Saprolegniales</taxon>
        <taxon>Verrucalvaceae</taxon>
        <taxon>Aphanomyces</taxon>
    </lineage>
</organism>
<dbReference type="AlphaFoldDB" id="W4FNF8"/>
<gene>
    <name evidence="2" type="ORF">H257_15145</name>
</gene>
<keyword evidence="1" id="KW-1133">Transmembrane helix</keyword>
<keyword evidence="1" id="KW-0812">Transmembrane</keyword>
<proteinExistence type="predicted"/>
<evidence type="ECO:0000256" key="1">
    <source>
        <dbReference type="SAM" id="Phobius"/>
    </source>
</evidence>
<keyword evidence="1" id="KW-0472">Membrane</keyword>
<dbReference type="RefSeq" id="XP_009841454.1">
    <property type="nucleotide sequence ID" value="XM_009843152.1"/>
</dbReference>
<evidence type="ECO:0000313" key="2">
    <source>
        <dbReference type="EMBL" id="ETV68995.1"/>
    </source>
</evidence>
<reference evidence="2" key="1">
    <citation type="submission" date="2013-12" db="EMBL/GenBank/DDBJ databases">
        <title>The Genome Sequence of Aphanomyces astaci APO3.</title>
        <authorList>
            <consortium name="The Broad Institute Genomics Platform"/>
            <person name="Russ C."/>
            <person name="Tyler B."/>
            <person name="van West P."/>
            <person name="Dieguez-Uribeondo J."/>
            <person name="Young S.K."/>
            <person name="Zeng Q."/>
            <person name="Gargeya S."/>
            <person name="Fitzgerald M."/>
            <person name="Abouelleil A."/>
            <person name="Alvarado L."/>
            <person name="Chapman S.B."/>
            <person name="Gainer-Dewar J."/>
            <person name="Goldberg J."/>
            <person name="Griggs A."/>
            <person name="Gujja S."/>
            <person name="Hansen M."/>
            <person name="Howarth C."/>
            <person name="Imamovic A."/>
            <person name="Ireland A."/>
            <person name="Larimer J."/>
            <person name="McCowan C."/>
            <person name="Murphy C."/>
            <person name="Pearson M."/>
            <person name="Poon T.W."/>
            <person name="Priest M."/>
            <person name="Roberts A."/>
            <person name="Saif S."/>
            <person name="Shea T."/>
            <person name="Sykes S."/>
            <person name="Wortman J."/>
            <person name="Nusbaum C."/>
            <person name="Birren B."/>
        </authorList>
    </citation>
    <scope>NUCLEOTIDE SEQUENCE [LARGE SCALE GENOMIC DNA]</scope>
    <source>
        <strain evidence="2">APO3</strain>
    </source>
</reference>
<accession>W4FNF8</accession>
<name>W4FNF8_APHAT</name>
<feature type="transmembrane region" description="Helical" evidence="1">
    <location>
        <begin position="86"/>
        <end position="107"/>
    </location>
</feature>
<sequence>MSGMTSAMVKDGTTGVDRGFGTCWRIAAGLAAPLDFIALWRLAARSSHRRLVAYTFCKALALARWCSHKRWSDPSRLNVRRLVHVLYTYLHVWSVVALVNEVVLVLLRGTLVVDG</sequence>
<dbReference type="VEuPathDB" id="FungiDB:H257_15145"/>